<gene>
    <name evidence="3" type="ORF">AB8B22_02325</name>
</gene>
<dbReference type="EMBL" id="CP165644">
    <property type="protein sequence ID" value="XDU67268.1"/>
    <property type="molecule type" value="Genomic_DNA"/>
</dbReference>
<comment type="similarity">
    <text evidence="1">Belongs to the Gram-positive plasmids replication protein type 1 family.</text>
</comment>
<evidence type="ECO:0000313" key="3">
    <source>
        <dbReference type="EMBL" id="XDU67268.1"/>
    </source>
</evidence>
<dbReference type="GO" id="GO:0003677">
    <property type="term" value="F:DNA binding"/>
    <property type="evidence" value="ECO:0007669"/>
    <property type="project" value="InterPro"/>
</dbReference>
<dbReference type="KEGG" id="lrug:AB8B22_02325"/>
<dbReference type="Pfam" id="PF01446">
    <property type="entry name" value="Rep_1"/>
    <property type="match status" value="1"/>
</dbReference>
<reference evidence="3" key="1">
    <citation type="submission" date="2024-07" db="EMBL/GenBank/DDBJ databases">
        <authorList>
            <person name="Li X.-J."/>
            <person name="Wang X."/>
        </authorList>
    </citation>
    <scope>NUCLEOTIDE SEQUENCE</scope>
    <source>
        <strain evidence="3">HSP-334</strain>
    </source>
</reference>
<keyword evidence="2" id="KW-0235">DNA replication</keyword>
<sequence>MEKILIKELEILEKELNKKDFEIVLECVNNYILNRNGVEMRRKCDKRCCPVCSTRLKIQEYKKILKKLEEYNSILFLTLNGKNLTENYEKELKKIKSQFNKIKKLKELDKITLGYVRVVEIKGDNGIFKPHIHTILVVKDGYKMIWSRQKTGIKEIRKKIEKKWGEYNGNGEKNLTDLRAVGKTKKDKENLVRYLTGNLEKQMFNMNESEIRAYLKTVKGTNRVYSYGGVMRNKKRLKKVQKL</sequence>
<evidence type="ECO:0000256" key="1">
    <source>
        <dbReference type="ARBA" id="ARBA00008909"/>
    </source>
</evidence>
<proteinExistence type="inferred from homology"/>
<dbReference type="AlphaFoldDB" id="A0AB39VHQ7"/>
<name>A0AB39VHQ7_9FUSO</name>
<dbReference type="RefSeq" id="WP_369711503.1">
    <property type="nucleotide sequence ID" value="NZ_CP165644.1"/>
</dbReference>
<dbReference type="InterPro" id="IPR000989">
    <property type="entry name" value="Rep"/>
</dbReference>
<protein>
    <submittedName>
        <fullName evidence="3">Protein rep</fullName>
    </submittedName>
</protein>
<accession>A0AB39VHQ7</accession>
<dbReference type="GO" id="GO:0006260">
    <property type="term" value="P:DNA replication"/>
    <property type="evidence" value="ECO:0007669"/>
    <property type="project" value="UniProtKB-KW"/>
</dbReference>
<organism evidence="3">
    <name type="scientific">Leptotrichia rugosa</name>
    <dbReference type="NCBI Taxonomy" id="3239302"/>
    <lineage>
        <taxon>Bacteria</taxon>
        <taxon>Fusobacteriati</taxon>
        <taxon>Fusobacteriota</taxon>
        <taxon>Fusobacteriia</taxon>
        <taxon>Fusobacteriales</taxon>
        <taxon>Leptotrichiaceae</taxon>
        <taxon>Leptotrichia</taxon>
    </lineage>
</organism>
<evidence type="ECO:0000256" key="2">
    <source>
        <dbReference type="ARBA" id="ARBA00022705"/>
    </source>
</evidence>